<accession>A0ABS1KM71</accession>
<proteinExistence type="predicted"/>
<dbReference type="InterPro" id="IPR029068">
    <property type="entry name" value="Glyas_Bleomycin-R_OHBP_Dase"/>
</dbReference>
<dbReference type="RefSeq" id="WP_202007730.1">
    <property type="nucleotide sequence ID" value="NZ_JAERRB010000001.1"/>
</dbReference>
<dbReference type="PANTHER" id="PTHR34109">
    <property type="entry name" value="BNAUNNG04460D PROTEIN-RELATED"/>
    <property type="match status" value="1"/>
</dbReference>
<dbReference type="SUPFAM" id="SSF54593">
    <property type="entry name" value="Glyoxalase/Bleomycin resistance protein/Dihydroxybiphenyl dioxygenase"/>
    <property type="match status" value="1"/>
</dbReference>
<gene>
    <name evidence="2" type="ORF">JI741_04355</name>
</gene>
<evidence type="ECO:0000313" key="2">
    <source>
        <dbReference type="EMBL" id="MBL0740434.1"/>
    </source>
</evidence>
<comment type="caution">
    <text evidence="2">The sequence shown here is derived from an EMBL/GenBank/DDBJ whole genome shotgun (WGS) entry which is preliminary data.</text>
</comment>
<dbReference type="Gene3D" id="3.30.720.120">
    <property type="match status" value="1"/>
</dbReference>
<protein>
    <recommendedName>
        <fullName evidence="1">VOC domain-containing protein</fullName>
    </recommendedName>
</protein>
<dbReference type="Proteomes" id="UP000613030">
    <property type="component" value="Unassembled WGS sequence"/>
</dbReference>
<evidence type="ECO:0000259" key="1">
    <source>
        <dbReference type="PROSITE" id="PS51819"/>
    </source>
</evidence>
<organism evidence="2 3">
    <name type="scientific">Chryseolinea lacunae</name>
    <dbReference type="NCBI Taxonomy" id="2801331"/>
    <lineage>
        <taxon>Bacteria</taxon>
        <taxon>Pseudomonadati</taxon>
        <taxon>Bacteroidota</taxon>
        <taxon>Cytophagia</taxon>
        <taxon>Cytophagales</taxon>
        <taxon>Fulvivirgaceae</taxon>
        <taxon>Chryseolinea</taxon>
    </lineage>
</organism>
<dbReference type="InterPro" id="IPR037523">
    <property type="entry name" value="VOC_core"/>
</dbReference>
<dbReference type="InterPro" id="IPR004360">
    <property type="entry name" value="Glyas_Fos-R_dOase_dom"/>
</dbReference>
<reference evidence="2 3" key="1">
    <citation type="submission" date="2021-01" db="EMBL/GenBank/DDBJ databases">
        <title>Chryseolinea sp. Jin1 Genome sequencing and assembly.</title>
        <authorList>
            <person name="Kim I."/>
        </authorList>
    </citation>
    <scope>NUCLEOTIDE SEQUENCE [LARGE SCALE GENOMIC DNA]</scope>
    <source>
        <strain evidence="2 3">Jin1</strain>
    </source>
</reference>
<dbReference type="Gene3D" id="3.30.720.110">
    <property type="match status" value="1"/>
</dbReference>
<keyword evidence="3" id="KW-1185">Reference proteome</keyword>
<dbReference type="PANTHER" id="PTHR34109:SF1">
    <property type="entry name" value="VOC DOMAIN-CONTAINING PROTEIN"/>
    <property type="match status" value="1"/>
</dbReference>
<sequence>MQNRTMPTSTVIPVLAYPDLAEAIDWLTKAFGFSTRWTVGDHRAQLSLQGGTIAVTKQPDGTTLENPAAAWSISIMIRVVDVDAHHEQARLHNARVLHPPIDFPYGERQYSVMDFNGYVWTFSQSIQDLRPEDWGGVSVNL</sequence>
<evidence type="ECO:0000313" key="3">
    <source>
        <dbReference type="Proteomes" id="UP000613030"/>
    </source>
</evidence>
<dbReference type="EMBL" id="JAERRB010000001">
    <property type="protein sequence ID" value="MBL0740434.1"/>
    <property type="molecule type" value="Genomic_DNA"/>
</dbReference>
<dbReference type="PROSITE" id="PS51819">
    <property type="entry name" value="VOC"/>
    <property type="match status" value="1"/>
</dbReference>
<name>A0ABS1KM71_9BACT</name>
<feature type="domain" description="VOC" evidence="1">
    <location>
        <begin position="9"/>
        <end position="125"/>
    </location>
</feature>
<dbReference type="Pfam" id="PF00903">
    <property type="entry name" value="Glyoxalase"/>
    <property type="match status" value="1"/>
</dbReference>